<dbReference type="Pfam" id="PF01940">
    <property type="entry name" value="DUF92"/>
    <property type="match status" value="1"/>
</dbReference>
<evidence type="ECO:0000256" key="1">
    <source>
        <dbReference type="ARBA" id="ARBA00004141"/>
    </source>
</evidence>
<comment type="similarity">
    <text evidence="2">Belongs to the TMEM19 family.</text>
</comment>
<sequence>VLGGGIVGTAYYFMQLLLVKDLHLAVPQWPIILYGAVAGLFGSLLDSFLGATM</sequence>
<keyword evidence="5 6" id="KW-0472">Membrane</keyword>
<dbReference type="Proteomes" id="UP001529510">
    <property type="component" value="Unassembled WGS sequence"/>
</dbReference>
<feature type="non-terminal residue" evidence="7">
    <location>
        <position position="1"/>
    </location>
</feature>
<dbReference type="EMBL" id="JAMKFB020000004">
    <property type="protein sequence ID" value="KAL0195285.1"/>
    <property type="molecule type" value="Genomic_DNA"/>
</dbReference>
<feature type="transmembrane region" description="Helical" evidence="6">
    <location>
        <begin position="31"/>
        <end position="51"/>
    </location>
</feature>
<keyword evidence="3 6" id="KW-0812">Transmembrane</keyword>
<evidence type="ECO:0000313" key="8">
    <source>
        <dbReference type="Proteomes" id="UP001529510"/>
    </source>
</evidence>
<evidence type="ECO:0000313" key="7">
    <source>
        <dbReference type="EMBL" id="KAL0195285.1"/>
    </source>
</evidence>
<proteinExistence type="inferred from homology"/>
<keyword evidence="8" id="KW-1185">Reference proteome</keyword>
<reference evidence="7 8" key="1">
    <citation type="submission" date="2024-05" db="EMBL/GenBank/DDBJ databases">
        <title>Genome sequencing and assembly of Indian major carp, Cirrhinus mrigala (Hamilton, 1822).</title>
        <authorList>
            <person name="Mohindra V."/>
            <person name="Chowdhury L.M."/>
            <person name="Lal K."/>
            <person name="Jena J.K."/>
        </authorList>
    </citation>
    <scope>NUCLEOTIDE SEQUENCE [LARGE SCALE GENOMIC DNA]</scope>
    <source>
        <strain evidence="7">CM1030</strain>
        <tissue evidence="7">Blood</tissue>
    </source>
</reference>
<evidence type="ECO:0000256" key="5">
    <source>
        <dbReference type="ARBA" id="ARBA00023136"/>
    </source>
</evidence>
<evidence type="ECO:0000256" key="4">
    <source>
        <dbReference type="ARBA" id="ARBA00022989"/>
    </source>
</evidence>
<comment type="caution">
    <text evidence="7">The sequence shown here is derived from an EMBL/GenBank/DDBJ whole genome shotgun (WGS) entry which is preliminary data.</text>
</comment>
<evidence type="ECO:0000256" key="2">
    <source>
        <dbReference type="ARBA" id="ARBA00009012"/>
    </source>
</evidence>
<dbReference type="AlphaFoldDB" id="A0ABD0R9U0"/>
<evidence type="ECO:0000256" key="3">
    <source>
        <dbReference type="ARBA" id="ARBA00022692"/>
    </source>
</evidence>
<dbReference type="GO" id="GO:0016020">
    <property type="term" value="C:membrane"/>
    <property type="evidence" value="ECO:0007669"/>
    <property type="project" value="UniProtKB-SubCell"/>
</dbReference>
<comment type="subcellular location">
    <subcellularLocation>
        <location evidence="1">Membrane</location>
        <topology evidence="1">Multi-pass membrane protein</topology>
    </subcellularLocation>
</comment>
<name>A0ABD0R9U0_CIRMR</name>
<protein>
    <submittedName>
        <fullName evidence="7">Uncharacterized protein</fullName>
    </submittedName>
</protein>
<feature type="non-terminal residue" evidence="7">
    <location>
        <position position="53"/>
    </location>
</feature>
<gene>
    <name evidence="7" type="ORF">M9458_008857</name>
</gene>
<evidence type="ECO:0000256" key="6">
    <source>
        <dbReference type="SAM" id="Phobius"/>
    </source>
</evidence>
<dbReference type="InterPro" id="IPR002794">
    <property type="entry name" value="DUF92_TMEM19"/>
</dbReference>
<organism evidence="7 8">
    <name type="scientific">Cirrhinus mrigala</name>
    <name type="common">Mrigala</name>
    <dbReference type="NCBI Taxonomy" id="683832"/>
    <lineage>
        <taxon>Eukaryota</taxon>
        <taxon>Metazoa</taxon>
        <taxon>Chordata</taxon>
        <taxon>Craniata</taxon>
        <taxon>Vertebrata</taxon>
        <taxon>Euteleostomi</taxon>
        <taxon>Actinopterygii</taxon>
        <taxon>Neopterygii</taxon>
        <taxon>Teleostei</taxon>
        <taxon>Ostariophysi</taxon>
        <taxon>Cypriniformes</taxon>
        <taxon>Cyprinidae</taxon>
        <taxon>Labeoninae</taxon>
        <taxon>Labeonini</taxon>
        <taxon>Cirrhinus</taxon>
    </lineage>
</organism>
<keyword evidence="4 6" id="KW-1133">Transmembrane helix</keyword>
<accession>A0ABD0R9U0</accession>